<organism evidence="1 2">
    <name type="scientific">Trifolium medium</name>
    <dbReference type="NCBI Taxonomy" id="97028"/>
    <lineage>
        <taxon>Eukaryota</taxon>
        <taxon>Viridiplantae</taxon>
        <taxon>Streptophyta</taxon>
        <taxon>Embryophyta</taxon>
        <taxon>Tracheophyta</taxon>
        <taxon>Spermatophyta</taxon>
        <taxon>Magnoliopsida</taxon>
        <taxon>eudicotyledons</taxon>
        <taxon>Gunneridae</taxon>
        <taxon>Pentapetalae</taxon>
        <taxon>rosids</taxon>
        <taxon>fabids</taxon>
        <taxon>Fabales</taxon>
        <taxon>Fabaceae</taxon>
        <taxon>Papilionoideae</taxon>
        <taxon>50 kb inversion clade</taxon>
        <taxon>NPAAA clade</taxon>
        <taxon>Hologalegina</taxon>
        <taxon>IRL clade</taxon>
        <taxon>Trifolieae</taxon>
        <taxon>Trifolium</taxon>
    </lineage>
</organism>
<evidence type="ECO:0000313" key="2">
    <source>
        <dbReference type="Proteomes" id="UP000265520"/>
    </source>
</evidence>
<dbReference type="AlphaFoldDB" id="A0A392VNV2"/>
<evidence type="ECO:0000313" key="1">
    <source>
        <dbReference type="EMBL" id="MCI89079.1"/>
    </source>
</evidence>
<name>A0A392VNV2_9FABA</name>
<dbReference type="EMBL" id="LXQA011209592">
    <property type="protein sequence ID" value="MCI89079.1"/>
    <property type="molecule type" value="Genomic_DNA"/>
</dbReference>
<reference evidence="1 2" key="1">
    <citation type="journal article" date="2018" name="Front. Plant Sci.">
        <title>Red Clover (Trifolium pratense) and Zigzag Clover (T. medium) - A Picture of Genomic Similarities and Differences.</title>
        <authorList>
            <person name="Dluhosova J."/>
            <person name="Istvanek J."/>
            <person name="Nedelnik J."/>
            <person name="Repkova J."/>
        </authorList>
    </citation>
    <scope>NUCLEOTIDE SEQUENCE [LARGE SCALE GENOMIC DNA]</scope>
    <source>
        <strain evidence="2">cv. 10/8</strain>
        <tissue evidence="1">Leaf</tissue>
    </source>
</reference>
<protein>
    <submittedName>
        <fullName evidence="1">Uncharacterized protein</fullName>
    </submittedName>
</protein>
<keyword evidence="2" id="KW-1185">Reference proteome</keyword>
<feature type="non-terminal residue" evidence="1">
    <location>
        <position position="26"/>
    </location>
</feature>
<sequence length="26" mass="2916">MQATGRPAGAQLVQHQLAYQHIQQQL</sequence>
<proteinExistence type="predicted"/>
<dbReference type="Proteomes" id="UP000265520">
    <property type="component" value="Unassembled WGS sequence"/>
</dbReference>
<accession>A0A392VNV2</accession>
<comment type="caution">
    <text evidence="1">The sequence shown here is derived from an EMBL/GenBank/DDBJ whole genome shotgun (WGS) entry which is preliminary data.</text>
</comment>